<evidence type="ECO:0000256" key="6">
    <source>
        <dbReference type="NCBIfam" id="TIGR01048"/>
    </source>
</evidence>
<dbReference type="Pfam" id="PF00278">
    <property type="entry name" value="Orn_DAP_Arg_deC"/>
    <property type="match status" value="1"/>
</dbReference>
<feature type="modified residue" description="N6-(pyridoxal phosphate)lysine" evidence="5">
    <location>
        <position position="80"/>
    </location>
</feature>
<keyword evidence="11" id="KW-1185">Reference proteome</keyword>
<feature type="binding site" evidence="5">
    <location>
        <position position="259"/>
    </location>
    <ligand>
        <name>pyridoxal 5'-phosphate</name>
        <dbReference type="ChEBI" id="CHEBI:597326"/>
    </ligand>
</feature>
<dbReference type="Proteomes" id="UP001597349">
    <property type="component" value="Unassembled WGS sequence"/>
</dbReference>
<feature type="binding site" evidence="5">
    <location>
        <position position="336"/>
    </location>
    <ligand>
        <name>substrate</name>
    </ligand>
</feature>
<accession>A0ABW4WG71</accession>
<comment type="cofactor">
    <cofactor evidence="1 5 7">
        <name>pyridoxal 5'-phosphate</name>
        <dbReference type="ChEBI" id="CHEBI:597326"/>
    </cofactor>
</comment>
<evidence type="ECO:0000256" key="4">
    <source>
        <dbReference type="ARBA" id="ARBA00023239"/>
    </source>
</evidence>
<dbReference type="SUPFAM" id="SSF51419">
    <property type="entry name" value="PLP-binding barrel"/>
    <property type="match status" value="1"/>
</dbReference>
<dbReference type="InterPro" id="IPR009006">
    <property type="entry name" value="Ala_racemase/Decarboxylase_C"/>
</dbReference>
<dbReference type="InterPro" id="IPR000183">
    <property type="entry name" value="Orn/DAP/Arg_de-COase"/>
</dbReference>
<evidence type="ECO:0000256" key="7">
    <source>
        <dbReference type="RuleBase" id="RU003738"/>
    </source>
</evidence>
<evidence type="ECO:0000256" key="3">
    <source>
        <dbReference type="ARBA" id="ARBA00022898"/>
    </source>
</evidence>
<evidence type="ECO:0000256" key="1">
    <source>
        <dbReference type="ARBA" id="ARBA00001933"/>
    </source>
</evidence>
<gene>
    <name evidence="5 10" type="primary">lysA</name>
    <name evidence="10" type="ORF">ACFSQT_17965</name>
</gene>
<feature type="binding site" evidence="5">
    <location>
        <position position="363"/>
    </location>
    <ligand>
        <name>substrate</name>
    </ligand>
</feature>
<dbReference type="NCBIfam" id="TIGR01048">
    <property type="entry name" value="lysA"/>
    <property type="match status" value="1"/>
</dbReference>
<evidence type="ECO:0000256" key="2">
    <source>
        <dbReference type="ARBA" id="ARBA00022793"/>
    </source>
</evidence>
<dbReference type="RefSeq" id="WP_379020794.1">
    <property type="nucleotide sequence ID" value="NZ_JBHUGY010000027.1"/>
</dbReference>
<organism evidence="10 11">
    <name type="scientific">Mesorhizobium calcicola</name>
    <dbReference type="NCBI Taxonomy" id="1300310"/>
    <lineage>
        <taxon>Bacteria</taxon>
        <taxon>Pseudomonadati</taxon>
        <taxon>Pseudomonadota</taxon>
        <taxon>Alphaproteobacteria</taxon>
        <taxon>Hyphomicrobiales</taxon>
        <taxon>Phyllobacteriaceae</taxon>
        <taxon>Mesorhizobium</taxon>
    </lineage>
</organism>
<keyword evidence="4 5" id="KW-0456">Lyase</keyword>
<dbReference type="EC" id="4.1.1.20" evidence="5 6"/>
<feature type="binding site" evidence="5">
    <location>
        <begin position="293"/>
        <end position="296"/>
    </location>
    <ligand>
        <name>pyridoxal 5'-phosphate</name>
        <dbReference type="ChEBI" id="CHEBI:597326"/>
    </ligand>
</feature>
<keyword evidence="3 5" id="KW-0663">Pyridoxal phosphate</keyword>
<comment type="catalytic activity">
    <reaction evidence="5 7">
        <text>meso-2,6-diaminopimelate + H(+) = L-lysine + CO2</text>
        <dbReference type="Rhea" id="RHEA:15101"/>
        <dbReference type="ChEBI" id="CHEBI:15378"/>
        <dbReference type="ChEBI" id="CHEBI:16526"/>
        <dbReference type="ChEBI" id="CHEBI:32551"/>
        <dbReference type="ChEBI" id="CHEBI:57791"/>
        <dbReference type="EC" id="4.1.1.20"/>
    </reaction>
</comment>
<dbReference type="EMBL" id="JBHUGY010000027">
    <property type="protein sequence ID" value="MFD2054888.1"/>
    <property type="molecule type" value="Genomic_DNA"/>
</dbReference>
<feature type="binding site" evidence="5">
    <location>
        <position position="332"/>
    </location>
    <ligand>
        <name>substrate</name>
    </ligand>
</feature>
<dbReference type="InterPro" id="IPR022644">
    <property type="entry name" value="De-COase2_N"/>
</dbReference>
<dbReference type="InterPro" id="IPR002986">
    <property type="entry name" value="DAP_deCOOHase_LysA"/>
</dbReference>
<dbReference type="InterPro" id="IPR022643">
    <property type="entry name" value="De-COase2_C"/>
</dbReference>
<feature type="domain" description="Orn/DAP/Arg decarboxylase 2 C-terminal" evidence="8">
    <location>
        <begin position="51"/>
        <end position="389"/>
    </location>
</feature>
<sequence length="452" mass="47856">MAREKDIGRSELGDIARRSKHTVGLSPVGGAIQLEAVDLEKLAASLGTPVYVYSSAAIAEAYRSFKIAVGEDVSICYAVKANGNLSILAQLAQLGCGMDIVSGGELERALAVGVPPLRIIFSGVGKTREEIAWALDTGIHQFNVESASELDLIACVAEGRNVRAPVALRVNPDVDALSHSKISTGRKGDKFGIALEQATALYARVAASPFLEPVGLAVHIGSQVMHLEPYRRAYARIAGLTEELRATGLPVHRLDLGGGLGISYGHGTPPDLGSYAGVVRDTVGHLCAELTVEPGRRLVGEAGVLLTQVLYIKPAEDADIVVVDAGMNDLARPALYEALHPVTMLRPRGGPTRPCRIVGPVCESADAFGLYTHLPALMPGDRIAFLSAGAYGAAMASTYNARPLVAEVLVDGSRYAIIRRRQTVAEMMALEADSRWRDMKSNDDSDLGAVST</sequence>
<reference evidence="11" key="1">
    <citation type="journal article" date="2019" name="Int. J. Syst. Evol. Microbiol.">
        <title>The Global Catalogue of Microorganisms (GCM) 10K type strain sequencing project: providing services to taxonomists for standard genome sequencing and annotation.</title>
        <authorList>
            <consortium name="The Broad Institute Genomics Platform"/>
            <consortium name="The Broad Institute Genome Sequencing Center for Infectious Disease"/>
            <person name="Wu L."/>
            <person name="Ma J."/>
        </authorList>
    </citation>
    <scope>NUCLEOTIDE SEQUENCE [LARGE SCALE GENOMIC DNA]</scope>
    <source>
        <strain evidence="11">CGMCC 1.16226</strain>
    </source>
</reference>
<feature type="binding site" evidence="5">
    <location>
        <position position="391"/>
    </location>
    <ligand>
        <name>pyridoxal 5'-phosphate</name>
        <dbReference type="ChEBI" id="CHEBI:597326"/>
    </ligand>
</feature>
<evidence type="ECO:0000313" key="11">
    <source>
        <dbReference type="Proteomes" id="UP001597349"/>
    </source>
</evidence>
<comment type="function">
    <text evidence="5">Specifically catalyzes the decarboxylation of meso-diaminopimelate (meso-DAP) to L-lysine.</text>
</comment>
<dbReference type="PROSITE" id="PS00879">
    <property type="entry name" value="ODR_DC_2_2"/>
    <property type="match status" value="1"/>
</dbReference>
<dbReference type="PRINTS" id="PR01179">
    <property type="entry name" value="ODADCRBXLASE"/>
</dbReference>
<dbReference type="PANTHER" id="PTHR43727:SF2">
    <property type="entry name" value="GROUP IV DECARBOXYLASE"/>
    <property type="match status" value="1"/>
</dbReference>
<comment type="similarity">
    <text evidence="5">Belongs to the Orn/Lys/Arg decarboxylase class-II family. LysA subfamily.</text>
</comment>
<dbReference type="GO" id="GO:0008836">
    <property type="term" value="F:diaminopimelate decarboxylase activity"/>
    <property type="evidence" value="ECO:0007669"/>
    <property type="project" value="UniProtKB-EC"/>
</dbReference>
<dbReference type="PRINTS" id="PR01181">
    <property type="entry name" value="DAPDCRBXLASE"/>
</dbReference>
<protein>
    <recommendedName>
        <fullName evidence="5 6">Diaminopimelate decarboxylase</fullName>
        <shortName evidence="5">DAP decarboxylase</shortName>
        <shortName evidence="5">DAPDC</shortName>
        <ecNumber evidence="5 6">4.1.1.20</ecNumber>
    </recommendedName>
</protein>
<keyword evidence="5" id="KW-0028">Amino-acid biosynthesis</keyword>
<comment type="caution">
    <text evidence="10">The sequence shown here is derived from an EMBL/GenBank/DDBJ whole genome shotgun (WGS) entry which is preliminary data.</text>
</comment>
<dbReference type="Pfam" id="PF02784">
    <property type="entry name" value="Orn_Arg_deC_N"/>
    <property type="match status" value="1"/>
</dbReference>
<name>A0ABW4WG71_9HYPH</name>
<keyword evidence="2 5" id="KW-0210">Decarboxylase</keyword>
<dbReference type="PANTHER" id="PTHR43727">
    <property type="entry name" value="DIAMINOPIMELATE DECARBOXYLASE"/>
    <property type="match status" value="1"/>
</dbReference>
<proteinExistence type="inferred from homology"/>
<keyword evidence="5 7" id="KW-0457">Lysine biosynthesis</keyword>
<evidence type="ECO:0000259" key="8">
    <source>
        <dbReference type="Pfam" id="PF00278"/>
    </source>
</evidence>
<dbReference type="InterPro" id="IPR022653">
    <property type="entry name" value="De-COase2_pyr-phos_BS"/>
</dbReference>
<comment type="subunit">
    <text evidence="5">Homodimer.</text>
</comment>
<dbReference type="HAMAP" id="MF_02120">
    <property type="entry name" value="LysA"/>
    <property type="match status" value="1"/>
</dbReference>
<dbReference type="SUPFAM" id="SSF50621">
    <property type="entry name" value="Alanine racemase C-terminal domain-like"/>
    <property type="match status" value="1"/>
</dbReference>
<dbReference type="CDD" id="cd06828">
    <property type="entry name" value="PLPDE_III_DapDC"/>
    <property type="match status" value="1"/>
</dbReference>
<comment type="pathway">
    <text evidence="5 7">Amino-acid biosynthesis; L-lysine biosynthesis via DAP pathway; L-lysine from DL-2,6-diaminopimelate: step 1/1.</text>
</comment>
<evidence type="ECO:0000259" key="9">
    <source>
        <dbReference type="Pfam" id="PF02784"/>
    </source>
</evidence>
<dbReference type="Gene3D" id="2.40.37.10">
    <property type="entry name" value="Lyase, Ornithine Decarboxylase, Chain A, domain 1"/>
    <property type="match status" value="1"/>
</dbReference>
<dbReference type="PROSITE" id="PS00878">
    <property type="entry name" value="ODR_DC_2_1"/>
    <property type="match status" value="1"/>
</dbReference>
<feature type="binding site" evidence="5">
    <location>
        <position position="296"/>
    </location>
    <ligand>
        <name>substrate</name>
    </ligand>
</feature>
<evidence type="ECO:0000313" key="10">
    <source>
        <dbReference type="EMBL" id="MFD2054888.1"/>
    </source>
</evidence>
<evidence type="ECO:0000256" key="5">
    <source>
        <dbReference type="HAMAP-Rule" id="MF_02120"/>
    </source>
</evidence>
<feature type="binding site" evidence="5">
    <location>
        <position position="391"/>
    </location>
    <ligand>
        <name>substrate</name>
    </ligand>
</feature>
<feature type="domain" description="Orn/DAP/Arg decarboxylase 2 N-terminal" evidence="9">
    <location>
        <begin position="57"/>
        <end position="299"/>
    </location>
</feature>
<dbReference type="InterPro" id="IPR029066">
    <property type="entry name" value="PLP-binding_barrel"/>
</dbReference>
<dbReference type="InterPro" id="IPR022657">
    <property type="entry name" value="De-COase2_CS"/>
</dbReference>
<dbReference type="Gene3D" id="3.20.20.10">
    <property type="entry name" value="Alanine racemase"/>
    <property type="match status" value="1"/>
</dbReference>